<keyword evidence="3" id="KW-0645">Protease</keyword>
<dbReference type="InterPro" id="IPR018497">
    <property type="entry name" value="Peptidase_M13_C"/>
</dbReference>
<sequence>MITKPRLSLCGGYADFEHVLWGSTRASPPCNREETKKLSKAPDQASQILAVRRNRNLHGSEAENGVPVHVEPGGTTPSRAEGVEALVPDMGNVPPRRLHAHFAEDERAQKEREESPTPRSPVAGQDQPALQESLQPTKAASPESAKHGHSKRHHRRHRKKSKAPVAPPAAAVGSEPDTACLSSGTMCWPAAADGQCLRQEAREPNPQAVPSSGNLSTSPVSPRTAHEKSPEESLPKTKTDMFAVSTACVATCLIVVVFYVTLTSIQKKRAKSRYLCETEDCVRHAALLTGKIDWKLDPCDDFEAFVCSGWNKRSLERRPVVQSAMDDLRFAWYDRLESVLTQGALQLPAGRKPLSMYRMCRRYYPSNASQMALFRSFIESNGLRWPEPPDELRDPLQLAVALSYLWESPFWITVSLTTQRPDSSTGRHHRRVVIGPGAYLPIMRYHHAVVERSYIRYWEQFLELFYPNVAVRPLVNETVVKELCVMEKDVLDSLQAVSASSRKRPVLLPFRDVGLYAPNASSQHWLQAFQGVMSLDPKLVGDDEIAVSDIALLRTVFTLVTKYTTRQLNRYFAWLIVQYCSPVADFALLVGYYGSKVRAKEQLPMFCGLMAEAAYKVLVLALSASSLFTARDREVIDAGFDHIVSAAVRKVNDTGWMDAYSKPRIINKLEATRKHIWPPESLLRGNALDVLYVGFPEDGALSLAQYWIEVREALKRINKTSEYMEALSLPGNSLPDYLGYDYISNVVKLALGAAAAPAYYRNGTQAMLYSGLLFLIAIQLVRAIDEEGIKWASQAFQEENSLLSNSTLEVFRTKAKCGQVDGEETVFPEVPALEIAYAALSESHLSGAETVPLSLAPNLPEDKVFFMTLCYLSCARPGDRNLVPADCNKVARNSRVFAEAFNCSEGSRMNPVKKCSFFE</sequence>
<comment type="cofactor">
    <cofactor evidence="1">
        <name>Zn(2+)</name>
        <dbReference type="ChEBI" id="CHEBI:29105"/>
    </cofactor>
</comment>
<evidence type="ECO:0000256" key="6">
    <source>
        <dbReference type="ARBA" id="ARBA00022833"/>
    </source>
</evidence>
<protein>
    <recommendedName>
        <fullName evidence="14">M13 family peptidase</fullName>
    </recommendedName>
</protein>
<dbReference type="GO" id="GO:0046872">
    <property type="term" value="F:metal ion binding"/>
    <property type="evidence" value="ECO:0007669"/>
    <property type="project" value="UniProtKB-KW"/>
</dbReference>
<evidence type="ECO:0000256" key="5">
    <source>
        <dbReference type="ARBA" id="ARBA00022801"/>
    </source>
</evidence>
<feature type="compositionally biased region" description="Basic residues" evidence="8">
    <location>
        <begin position="147"/>
        <end position="162"/>
    </location>
</feature>
<keyword evidence="6" id="KW-0862">Zinc</keyword>
<dbReference type="PANTHER" id="PTHR11733:SF241">
    <property type="entry name" value="GH26575P-RELATED"/>
    <property type="match status" value="1"/>
</dbReference>
<dbReference type="GO" id="GO:0004222">
    <property type="term" value="F:metalloendopeptidase activity"/>
    <property type="evidence" value="ECO:0007669"/>
    <property type="project" value="InterPro"/>
</dbReference>
<reference evidence="12" key="2">
    <citation type="submission" date="2021-09" db="EMBL/GenBank/DDBJ databases">
        <authorList>
            <person name="Jia N."/>
            <person name="Wang J."/>
            <person name="Shi W."/>
            <person name="Du L."/>
            <person name="Sun Y."/>
            <person name="Zhan W."/>
            <person name="Jiang J."/>
            <person name="Wang Q."/>
            <person name="Zhang B."/>
            <person name="Ji P."/>
            <person name="Sakyi L.B."/>
            <person name="Cui X."/>
            <person name="Yuan T."/>
            <person name="Jiang B."/>
            <person name="Yang W."/>
            <person name="Lam T.T.-Y."/>
            <person name="Chang Q."/>
            <person name="Ding S."/>
            <person name="Wang X."/>
            <person name="Zhu J."/>
            <person name="Ruan X."/>
            <person name="Zhao L."/>
            <person name="Wei J."/>
            <person name="Que T."/>
            <person name="Du C."/>
            <person name="Cheng J."/>
            <person name="Dai P."/>
            <person name="Han X."/>
            <person name="Huang E."/>
            <person name="Gao Y."/>
            <person name="Liu J."/>
            <person name="Shao H."/>
            <person name="Ye R."/>
            <person name="Li L."/>
            <person name="Wei W."/>
            <person name="Wang X."/>
            <person name="Wang C."/>
            <person name="Huo Q."/>
            <person name="Li W."/>
            <person name="Guo W."/>
            <person name="Chen H."/>
            <person name="Chen S."/>
            <person name="Zhou L."/>
            <person name="Zhou L."/>
            <person name="Ni X."/>
            <person name="Tian J."/>
            <person name="Zhou Y."/>
            <person name="Sheng Y."/>
            <person name="Liu T."/>
            <person name="Pan Y."/>
            <person name="Xia L."/>
            <person name="Li J."/>
            <person name="Zhao F."/>
            <person name="Cao W."/>
        </authorList>
    </citation>
    <scope>NUCLEOTIDE SEQUENCE</scope>
    <source>
        <strain evidence="12">Rmic-2018</strain>
        <tissue evidence="12">Larvae</tissue>
    </source>
</reference>
<dbReference type="Gene3D" id="1.10.1380.10">
    <property type="entry name" value="Neutral endopeptidase , domain2"/>
    <property type="match status" value="1"/>
</dbReference>
<feature type="transmembrane region" description="Helical" evidence="9">
    <location>
        <begin position="241"/>
        <end position="262"/>
    </location>
</feature>
<feature type="compositionally biased region" description="Polar residues" evidence="8">
    <location>
        <begin position="128"/>
        <end position="138"/>
    </location>
</feature>
<evidence type="ECO:0000313" key="12">
    <source>
        <dbReference type="EMBL" id="KAH8029242.1"/>
    </source>
</evidence>
<comment type="similarity">
    <text evidence="2">Belongs to the peptidase M13 family.</text>
</comment>
<dbReference type="Gene3D" id="3.40.390.10">
    <property type="entry name" value="Collagenase (Catalytic Domain)"/>
    <property type="match status" value="1"/>
</dbReference>
<reference evidence="12" key="1">
    <citation type="journal article" date="2020" name="Cell">
        <title>Large-Scale Comparative Analyses of Tick Genomes Elucidate Their Genetic Diversity and Vector Capacities.</title>
        <authorList>
            <consortium name="Tick Genome and Microbiome Consortium (TIGMIC)"/>
            <person name="Jia N."/>
            <person name="Wang J."/>
            <person name="Shi W."/>
            <person name="Du L."/>
            <person name="Sun Y."/>
            <person name="Zhan W."/>
            <person name="Jiang J.F."/>
            <person name="Wang Q."/>
            <person name="Zhang B."/>
            <person name="Ji P."/>
            <person name="Bell-Sakyi L."/>
            <person name="Cui X.M."/>
            <person name="Yuan T.T."/>
            <person name="Jiang B.G."/>
            <person name="Yang W.F."/>
            <person name="Lam T.T."/>
            <person name="Chang Q.C."/>
            <person name="Ding S.J."/>
            <person name="Wang X.J."/>
            <person name="Zhu J.G."/>
            <person name="Ruan X.D."/>
            <person name="Zhao L."/>
            <person name="Wei J.T."/>
            <person name="Ye R.Z."/>
            <person name="Que T.C."/>
            <person name="Du C.H."/>
            <person name="Zhou Y.H."/>
            <person name="Cheng J.X."/>
            <person name="Dai P.F."/>
            <person name="Guo W.B."/>
            <person name="Han X.H."/>
            <person name="Huang E.J."/>
            <person name="Li L.F."/>
            <person name="Wei W."/>
            <person name="Gao Y.C."/>
            <person name="Liu J.Z."/>
            <person name="Shao H.Z."/>
            <person name="Wang X."/>
            <person name="Wang C.C."/>
            <person name="Yang T.C."/>
            <person name="Huo Q.B."/>
            <person name="Li W."/>
            <person name="Chen H.Y."/>
            <person name="Chen S.E."/>
            <person name="Zhou L.G."/>
            <person name="Ni X.B."/>
            <person name="Tian J.H."/>
            <person name="Sheng Y."/>
            <person name="Liu T."/>
            <person name="Pan Y.S."/>
            <person name="Xia L.Y."/>
            <person name="Li J."/>
            <person name="Zhao F."/>
            <person name="Cao W.C."/>
        </authorList>
    </citation>
    <scope>NUCLEOTIDE SEQUENCE</scope>
    <source>
        <strain evidence="12">Rmic-2018</strain>
    </source>
</reference>
<keyword evidence="9" id="KW-0812">Transmembrane</keyword>
<evidence type="ECO:0000256" key="8">
    <source>
        <dbReference type="SAM" id="MobiDB-lite"/>
    </source>
</evidence>
<dbReference type="AlphaFoldDB" id="A0A9J6E4N4"/>
<feature type="region of interest" description="Disordered" evidence="8">
    <location>
        <begin position="104"/>
        <end position="176"/>
    </location>
</feature>
<dbReference type="Pfam" id="PF05649">
    <property type="entry name" value="Peptidase_M13_N"/>
    <property type="match status" value="1"/>
</dbReference>
<gene>
    <name evidence="12" type="ORF">HPB51_024287</name>
</gene>
<comment type="caution">
    <text evidence="12">The sequence shown here is derived from an EMBL/GenBank/DDBJ whole genome shotgun (WGS) entry which is preliminary data.</text>
</comment>
<evidence type="ECO:0000259" key="11">
    <source>
        <dbReference type="Pfam" id="PF05649"/>
    </source>
</evidence>
<dbReference type="PROSITE" id="PS51885">
    <property type="entry name" value="NEPRILYSIN"/>
    <property type="match status" value="1"/>
</dbReference>
<dbReference type="InterPro" id="IPR000718">
    <property type="entry name" value="Peptidase_M13"/>
</dbReference>
<evidence type="ECO:0000256" key="7">
    <source>
        <dbReference type="ARBA" id="ARBA00023049"/>
    </source>
</evidence>
<evidence type="ECO:0008006" key="14">
    <source>
        <dbReference type="Google" id="ProtNLM"/>
    </source>
</evidence>
<evidence type="ECO:0000256" key="4">
    <source>
        <dbReference type="ARBA" id="ARBA00022723"/>
    </source>
</evidence>
<feature type="compositionally biased region" description="Polar residues" evidence="8">
    <location>
        <begin position="208"/>
        <end position="221"/>
    </location>
</feature>
<evidence type="ECO:0000256" key="1">
    <source>
        <dbReference type="ARBA" id="ARBA00001947"/>
    </source>
</evidence>
<evidence type="ECO:0000256" key="9">
    <source>
        <dbReference type="SAM" id="Phobius"/>
    </source>
</evidence>
<dbReference type="GO" id="GO:0016485">
    <property type="term" value="P:protein processing"/>
    <property type="evidence" value="ECO:0007669"/>
    <property type="project" value="TreeGrafter"/>
</dbReference>
<dbReference type="Pfam" id="PF01431">
    <property type="entry name" value="Peptidase_M13"/>
    <property type="match status" value="1"/>
</dbReference>
<dbReference type="InterPro" id="IPR042089">
    <property type="entry name" value="Peptidase_M13_dom_2"/>
</dbReference>
<dbReference type="InterPro" id="IPR008753">
    <property type="entry name" value="Peptidase_M13_N"/>
</dbReference>
<dbReference type="SUPFAM" id="SSF55486">
    <property type="entry name" value="Metalloproteases ('zincins'), catalytic domain"/>
    <property type="match status" value="1"/>
</dbReference>
<proteinExistence type="inferred from homology"/>
<feature type="compositionally biased region" description="Basic and acidic residues" evidence="8">
    <location>
        <begin position="224"/>
        <end position="236"/>
    </location>
</feature>
<keyword evidence="9" id="KW-0472">Membrane</keyword>
<keyword evidence="5" id="KW-0378">Hydrolase</keyword>
<keyword evidence="9" id="KW-1133">Transmembrane helix</keyword>
<dbReference type="PANTHER" id="PTHR11733">
    <property type="entry name" value="ZINC METALLOPROTEASE FAMILY M13 NEPRILYSIN-RELATED"/>
    <property type="match status" value="1"/>
</dbReference>
<accession>A0A9J6E4N4</accession>
<dbReference type="Proteomes" id="UP000821866">
    <property type="component" value="Chromosome 4"/>
</dbReference>
<keyword evidence="4" id="KW-0479">Metal-binding</keyword>
<feature type="transmembrane region" description="Helical" evidence="9">
    <location>
        <begin position="571"/>
        <end position="593"/>
    </location>
</feature>
<name>A0A9J6E4N4_RHIMP</name>
<dbReference type="EMBL" id="JABSTU010000006">
    <property type="protein sequence ID" value="KAH8029242.1"/>
    <property type="molecule type" value="Genomic_DNA"/>
</dbReference>
<feature type="domain" description="Peptidase M13 N-terminal" evidence="11">
    <location>
        <begin position="298"/>
        <end position="677"/>
    </location>
</feature>
<feature type="compositionally biased region" description="Basic and acidic residues" evidence="8">
    <location>
        <begin position="104"/>
        <end position="116"/>
    </location>
</feature>
<organism evidence="12 13">
    <name type="scientific">Rhipicephalus microplus</name>
    <name type="common">Cattle tick</name>
    <name type="synonym">Boophilus microplus</name>
    <dbReference type="NCBI Taxonomy" id="6941"/>
    <lineage>
        <taxon>Eukaryota</taxon>
        <taxon>Metazoa</taxon>
        <taxon>Ecdysozoa</taxon>
        <taxon>Arthropoda</taxon>
        <taxon>Chelicerata</taxon>
        <taxon>Arachnida</taxon>
        <taxon>Acari</taxon>
        <taxon>Parasitiformes</taxon>
        <taxon>Ixodida</taxon>
        <taxon>Ixodoidea</taxon>
        <taxon>Ixodidae</taxon>
        <taxon>Rhipicephalinae</taxon>
        <taxon>Rhipicephalus</taxon>
        <taxon>Boophilus</taxon>
    </lineage>
</organism>
<dbReference type="VEuPathDB" id="VectorBase:LOC119168385"/>
<keyword evidence="7" id="KW-0482">Metalloprotease</keyword>
<feature type="region of interest" description="Disordered" evidence="8">
    <location>
        <begin position="202"/>
        <end position="236"/>
    </location>
</feature>
<evidence type="ECO:0000256" key="3">
    <source>
        <dbReference type="ARBA" id="ARBA00022670"/>
    </source>
</evidence>
<dbReference type="InterPro" id="IPR024079">
    <property type="entry name" value="MetalloPept_cat_dom_sf"/>
</dbReference>
<evidence type="ECO:0000256" key="2">
    <source>
        <dbReference type="ARBA" id="ARBA00007357"/>
    </source>
</evidence>
<feature type="domain" description="Peptidase M13 C-terminal" evidence="10">
    <location>
        <begin position="829"/>
        <end position="916"/>
    </location>
</feature>
<evidence type="ECO:0000313" key="13">
    <source>
        <dbReference type="Proteomes" id="UP000821866"/>
    </source>
</evidence>
<keyword evidence="13" id="KW-1185">Reference proteome</keyword>
<evidence type="ECO:0000259" key="10">
    <source>
        <dbReference type="Pfam" id="PF01431"/>
    </source>
</evidence>
<feature type="region of interest" description="Disordered" evidence="8">
    <location>
        <begin position="55"/>
        <end position="80"/>
    </location>
</feature>
<dbReference type="GO" id="GO:0005886">
    <property type="term" value="C:plasma membrane"/>
    <property type="evidence" value="ECO:0007669"/>
    <property type="project" value="TreeGrafter"/>
</dbReference>